<dbReference type="InterPro" id="IPR036457">
    <property type="entry name" value="PPM-type-like_dom_sf"/>
</dbReference>
<feature type="region of interest" description="Disordered" evidence="1">
    <location>
        <begin position="85"/>
        <end position="120"/>
    </location>
</feature>
<dbReference type="AlphaFoldDB" id="A0A2I2KSG3"/>
<dbReference type="OrthoDB" id="4883413at2"/>
<name>A0A2I2KSG3_9ACTN</name>
<dbReference type="Proteomes" id="UP000234331">
    <property type="component" value="Unassembled WGS sequence"/>
</dbReference>
<proteinExistence type="predicted"/>
<protein>
    <recommendedName>
        <fullName evidence="4">Protein phosphatase 2C domain-containing protein</fullName>
    </recommendedName>
</protein>
<reference evidence="2 3" key="1">
    <citation type="submission" date="2017-06" db="EMBL/GenBank/DDBJ databases">
        <authorList>
            <person name="Kim H.J."/>
            <person name="Triplett B.A."/>
        </authorList>
    </citation>
    <scope>NUCLEOTIDE SEQUENCE [LARGE SCALE GENOMIC DNA]</scope>
    <source>
        <strain evidence="2">FRACA_ARgP5</strain>
    </source>
</reference>
<keyword evidence="3" id="KW-1185">Reference proteome</keyword>
<dbReference type="Gene3D" id="3.60.40.10">
    <property type="entry name" value="PPM-type phosphatase domain"/>
    <property type="match status" value="1"/>
</dbReference>
<feature type="compositionally biased region" description="Basic and acidic residues" evidence="1">
    <location>
        <begin position="8"/>
        <end position="19"/>
    </location>
</feature>
<evidence type="ECO:0000313" key="2">
    <source>
        <dbReference type="EMBL" id="SNQ48605.1"/>
    </source>
</evidence>
<evidence type="ECO:0008006" key="4">
    <source>
        <dbReference type="Google" id="ProtNLM"/>
    </source>
</evidence>
<sequence>MRVLRSISRSDKPRSEDAAGARPDGLWVIDGATPLGGEALVGDQSPAAWLAATASAHLSRAAWAGRPIRAVLRELVEHVRDEGRRLGLGSEGGAGDGDDGCVGSRDGTDGAGAAAGAEGRRSEFPTATLSLVRQVGDRLELCLLGDSPVVLRAPGAAARTFTDPQFDGVEEALLARIHAELDRGVDAAEAYARERAASRERRARRNTPAGLWVLADEPAAAGHAFVISIAAPPGTEIAVMSDGYARCVHPFGLVADEDALLDELAAGRGDDLLDRLRAAENADPTRTRVPRFSRSDDATLLYARL</sequence>
<gene>
    <name evidence="2" type="ORF">FRACA_260058</name>
</gene>
<accession>A0A2I2KSG3</accession>
<feature type="region of interest" description="Disordered" evidence="1">
    <location>
        <begin position="1"/>
        <end position="25"/>
    </location>
</feature>
<dbReference type="EMBL" id="FZMO01000179">
    <property type="protein sequence ID" value="SNQ48605.1"/>
    <property type="molecule type" value="Genomic_DNA"/>
</dbReference>
<evidence type="ECO:0000313" key="3">
    <source>
        <dbReference type="Proteomes" id="UP000234331"/>
    </source>
</evidence>
<organism evidence="2 3">
    <name type="scientific">Frankia canadensis</name>
    <dbReference type="NCBI Taxonomy" id="1836972"/>
    <lineage>
        <taxon>Bacteria</taxon>
        <taxon>Bacillati</taxon>
        <taxon>Actinomycetota</taxon>
        <taxon>Actinomycetes</taxon>
        <taxon>Frankiales</taxon>
        <taxon>Frankiaceae</taxon>
        <taxon>Frankia</taxon>
    </lineage>
</organism>
<evidence type="ECO:0000256" key="1">
    <source>
        <dbReference type="SAM" id="MobiDB-lite"/>
    </source>
</evidence>